<evidence type="ECO:0000313" key="2">
    <source>
        <dbReference type="EMBL" id="RBI65130.1"/>
    </source>
</evidence>
<reference evidence="3" key="2">
    <citation type="submission" date="2018-06" db="EMBL/GenBank/DDBJ databases">
        <title>Whole genome sequencing of four bacterial strains from South Shetland trench revealing bio-synthetic gene clusters.</title>
        <authorList>
            <person name="Abdel-Mageed W.M."/>
            <person name="Lehri B."/>
            <person name="Jarmusch S."/>
            <person name="Miranda K."/>
            <person name="Goodfellow M."/>
            <person name="Jaspars M."/>
            <person name="Karlyshev A.V."/>
        </authorList>
    </citation>
    <scope>NUCLEOTIDE SEQUENCE [LARGE SCALE GENOMIC DNA]</scope>
    <source>
        <strain evidence="3">SST4</strain>
    </source>
</reference>
<geneLocation type="plasmid" evidence="4">
    <name>pbaa-803-a dna</name>
</geneLocation>
<gene>
    <name evidence="2" type="ORF">DQ400_19455</name>
    <name evidence="1" type="ORF">HSBAA_PA_0740</name>
</gene>
<dbReference type="EMBL" id="AP019515">
    <property type="protein sequence ID" value="BBI65471.1"/>
    <property type="molecule type" value="Genomic_DNA"/>
</dbReference>
<evidence type="ECO:0000313" key="1">
    <source>
        <dbReference type="EMBL" id="BBI65471.1"/>
    </source>
</evidence>
<keyword evidence="1" id="KW-0614">Plasmid</keyword>
<name>A0A365TI90_9GAMM</name>
<keyword evidence="3" id="KW-1185">Reference proteome</keyword>
<dbReference type="RefSeq" id="WP_035561780.1">
    <property type="nucleotide sequence ID" value="NZ_QNTU01000024.1"/>
</dbReference>
<evidence type="ECO:0000313" key="4">
    <source>
        <dbReference type="Proteomes" id="UP000320231"/>
    </source>
</evidence>
<proteinExistence type="predicted"/>
<dbReference type="Proteomes" id="UP000252204">
    <property type="component" value="Unassembled WGS sequence"/>
</dbReference>
<reference evidence="1 4" key="3">
    <citation type="journal article" date="2019" name="Microbiol. Resour. Announc.">
        <title>Complete Genome Sequence of Halomonas sulfidaeris Strain Esulfide1 Isolated from a Metal Sulfide Rock at a Depth of 2,200 Meters, Obtained Using Nanopore Sequencing.</title>
        <authorList>
            <person name="Saito M."/>
            <person name="Nishigata A."/>
            <person name="Galipon J."/>
            <person name="Arakawa K."/>
        </authorList>
    </citation>
    <scope>NUCLEOTIDE SEQUENCE [LARGE SCALE GENOMIC DNA]</scope>
    <source>
        <strain evidence="1 4">ATCC BAA-803</strain>
        <plasmid evidence="1">pBAA-803-A</plasmid>
        <plasmid evidence="4">pbaa-803-a dna</plasmid>
    </source>
</reference>
<evidence type="ECO:0000313" key="3">
    <source>
        <dbReference type="Proteomes" id="UP000252204"/>
    </source>
</evidence>
<organism evidence="2 3">
    <name type="scientific">Vreelandella sulfidaeris</name>
    <dbReference type="NCBI Taxonomy" id="115553"/>
    <lineage>
        <taxon>Bacteria</taxon>
        <taxon>Pseudomonadati</taxon>
        <taxon>Pseudomonadota</taxon>
        <taxon>Gammaproteobacteria</taxon>
        <taxon>Oceanospirillales</taxon>
        <taxon>Halomonadaceae</taxon>
        <taxon>Vreelandella</taxon>
    </lineage>
</organism>
<reference evidence="2" key="1">
    <citation type="submission" date="2018-06" db="EMBL/GenBank/DDBJ databases">
        <title>Whole genome sequencing of four bacterial strains from South Shetland trench revealing bio-synthetic gene clusters.</title>
        <authorList>
            <person name="Abdel-Mageed W.M."/>
            <person name="Lehri B."/>
            <person name="Jarmusch S.A."/>
            <person name="Miranda K."/>
            <person name="Goodfellow M."/>
            <person name="Jaspars M."/>
            <person name="Karlyshev A.V."/>
        </authorList>
    </citation>
    <scope>NUCLEOTIDE SEQUENCE [LARGE SCALE GENOMIC DNA]</scope>
    <source>
        <strain evidence="2">SST4</strain>
    </source>
</reference>
<accession>A0A365TI90</accession>
<dbReference type="KEGG" id="hsr:HSBAA_PA_0740"/>
<dbReference type="Proteomes" id="UP000320231">
    <property type="component" value="Plasmid pBAA-803-A"/>
</dbReference>
<dbReference type="OrthoDB" id="6161631at2"/>
<sequence length="132" mass="14533">MELNKFDGFAICGDTVTGTNGHLTVTLMLDNDPVVTPDFFDRYSDSDKEAFAEHKWFFGMLSAKVEVKIGSQPVLLSDVEFARSGVEVNRDDNNARLNASAFELAQNALARGIELLEGIDTAADNIPKLEMF</sequence>
<dbReference type="AlphaFoldDB" id="A0A365TI90"/>
<protein>
    <submittedName>
        <fullName evidence="2">Uncharacterized protein</fullName>
    </submittedName>
</protein>
<geneLocation type="plasmid" evidence="1">
    <name>pBAA-803-A</name>
</geneLocation>
<dbReference type="EMBL" id="QNTU01000024">
    <property type="protein sequence ID" value="RBI65130.1"/>
    <property type="molecule type" value="Genomic_DNA"/>
</dbReference>